<sequence length="67" mass="7921">MKTRTRSKGKLGLLLTVAPIALELLALARKSQRKTKYTKARKRDRALDFLLDRAQRKLRGKPQRRWF</sequence>
<evidence type="ECO:0000313" key="2">
    <source>
        <dbReference type="Proteomes" id="UP001596317"/>
    </source>
</evidence>
<dbReference type="RefSeq" id="WP_224609265.1">
    <property type="nucleotide sequence ID" value="NZ_JAIQXV010000010.1"/>
</dbReference>
<name>A0ABW1ZLJ1_9DEIO</name>
<reference evidence="2" key="1">
    <citation type="journal article" date="2019" name="Int. J. Syst. Evol. Microbiol.">
        <title>The Global Catalogue of Microorganisms (GCM) 10K type strain sequencing project: providing services to taxonomists for standard genome sequencing and annotation.</title>
        <authorList>
            <consortium name="The Broad Institute Genomics Platform"/>
            <consortium name="The Broad Institute Genome Sequencing Center for Infectious Disease"/>
            <person name="Wu L."/>
            <person name="Ma J."/>
        </authorList>
    </citation>
    <scope>NUCLEOTIDE SEQUENCE [LARGE SCALE GENOMIC DNA]</scope>
    <source>
        <strain evidence="2">CCUG 63830</strain>
    </source>
</reference>
<keyword evidence="2" id="KW-1185">Reference proteome</keyword>
<dbReference type="Proteomes" id="UP001596317">
    <property type="component" value="Unassembled WGS sequence"/>
</dbReference>
<comment type="caution">
    <text evidence="1">The sequence shown here is derived from an EMBL/GenBank/DDBJ whole genome shotgun (WGS) entry which is preliminary data.</text>
</comment>
<protein>
    <submittedName>
        <fullName evidence="1">Uncharacterized protein</fullName>
    </submittedName>
</protein>
<proteinExistence type="predicted"/>
<gene>
    <name evidence="1" type="ORF">ACFP90_16655</name>
</gene>
<dbReference type="EMBL" id="JBHSWB010000001">
    <property type="protein sequence ID" value="MFC6661779.1"/>
    <property type="molecule type" value="Genomic_DNA"/>
</dbReference>
<evidence type="ECO:0000313" key="1">
    <source>
        <dbReference type="EMBL" id="MFC6661779.1"/>
    </source>
</evidence>
<accession>A0ABW1ZLJ1</accession>
<organism evidence="1 2">
    <name type="scientific">Deinococcus multiflagellatus</name>
    <dbReference type="NCBI Taxonomy" id="1656887"/>
    <lineage>
        <taxon>Bacteria</taxon>
        <taxon>Thermotogati</taxon>
        <taxon>Deinococcota</taxon>
        <taxon>Deinococci</taxon>
        <taxon>Deinococcales</taxon>
        <taxon>Deinococcaceae</taxon>
        <taxon>Deinococcus</taxon>
    </lineage>
</organism>